<feature type="site" description="Interaction with substrate tRNA" evidence="10">
    <location>
        <position position="123"/>
    </location>
</feature>
<evidence type="ECO:0000256" key="7">
    <source>
        <dbReference type="ARBA" id="ARBA00022840"/>
    </source>
</evidence>
<dbReference type="GO" id="GO:0052381">
    <property type="term" value="F:tRNA dimethylallyltransferase activity"/>
    <property type="evidence" value="ECO:0007669"/>
    <property type="project" value="UniProtKB-UniRule"/>
</dbReference>
<dbReference type="PATRIC" id="fig|45056.6.peg.1871"/>
<geneLocation type="plasmid" evidence="15 17">
    <name>24</name>
</geneLocation>
<keyword evidence="15" id="KW-0614">Plasmid</keyword>
<feature type="site" description="Interaction with substrate tRNA" evidence="10">
    <location>
        <position position="101"/>
    </location>
</feature>
<dbReference type="Proteomes" id="UP000281170">
    <property type="component" value="Plasmid 24"/>
</dbReference>
<comment type="caution">
    <text evidence="10">Lacks conserved residue(s) required for the propagation of feature annotation.</text>
</comment>
<comment type="subunit">
    <text evidence="10">Monomer.</text>
</comment>
<dbReference type="NCBIfam" id="TIGR00174">
    <property type="entry name" value="miaA"/>
    <property type="match status" value="1"/>
</dbReference>
<dbReference type="InterPro" id="IPR039657">
    <property type="entry name" value="Dimethylallyltransferase"/>
</dbReference>
<evidence type="ECO:0000313" key="17">
    <source>
        <dbReference type="Proteomes" id="UP000281170"/>
    </source>
</evidence>
<comment type="function">
    <text evidence="2 10 12">Catalyzes the transfer of a dimethylallyl group onto the adenine at position 37 in tRNAs that read codons beginning with uridine, leading to the formation of N6-(dimethylallyl)adenosine (i(6)A).</text>
</comment>
<accession>A0A0W0R0E2</accession>
<evidence type="ECO:0000256" key="2">
    <source>
        <dbReference type="ARBA" id="ARBA00003213"/>
    </source>
</evidence>
<evidence type="ECO:0000256" key="12">
    <source>
        <dbReference type="RuleBase" id="RU003784"/>
    </source>
</evidence>
<dbReference type="PANTHER" id="PTHR11088">
    <property type="entry name" value="TRNA DIMETHYLALLYLTRANSFERASE"/>
    <property type="match status" value="1"/>
</dbReference>
<feature type="region of interest" description="Interaction with substrate tRNA" evidence="10">
    <location>
        <begin position="272"/>
        <end position="279"/>
    </location>
</feature>
<keyword evidence="5 10" id="KW-0819">tRNA processing</keyword>
<keyword evidence="16" id="KW-1185">Reference proteome</keyword>
<evidence type="ECO:0000256" key="11">
    <source>
        <dbReference type="RuleBase" id="RU003783"/>
    </source>
</evidence>
<reference evidence="15 17" key="2">
    <citation type="submission" date="2018-12" db="EMBL/GenBank/DDBJ databases">
        <authorList>
            <consortium name="Pathogen Informatics"/>
        </authorList>
    </citation>
    <scope>NUCLEOTIDE SEQUENCE [LARGE SCALE GENOMIC DNA]</scope>
    <source>
        <strain evidence="15 17">NCTC12735</strain>
        <plasmid evidence="17">24</plasmid>
    </source>
</reference>
<dbReference type="Gene3D" id="3.40.50.300">
    <property type="entry name" value="P-loop containing nucleotide triphosphate hydrolases"/>
    <property type="match status" value="1"/>
</dbReference>
<dbReference type="Pfam" id="PF01715">
    <property type="entry name" value="IPPT"/>
    <property type="match status" value="1"/>
</dbReference>
<dbReference type="HAMAP" id="MF_00185">
    <property type="entry name" value="IPP_trans"/>
    <property type="match status" value="1"/>
</dbReference>
<dbReference type="EC" id="2.5.1.75" evidence="10"/>
<gene>
    <name evidence="10 15" type="primary">miaA</name>
    <name evidence="14" type="ORF">Lade_1811</name>
    <name evidence="15" type="ORF">NCTC12735_01527</name>
</gene>
<evidence type="ECO:0000256" key="1">
    <source>
        <dbReference type="ARBA" id="ARBA00001946"/>
    </source>
</evidence>
<protein>
    <recommendedName>
        <fullName evidence="10">tRNA dimethylallyltransferase</fullName>
        <ecNumber evidence="10">2.5.1.75</ecNumber>
    </recommendedName>
    <alternativeName>
        <fullName evidence="10">Dimethylallyl diphosphate:tRNA dimethylallyltransferase</fullName>
        <shortName evidence="10">DMAPP:tRNA dimethylallyltransferase</shortName>
        <shortName evidence="10">DMATase</shortName>
    </alternativeName>
    <alternativeName>
        <fullName evidence="10">Isopentenyl-diphosphate:tRNA isopentenyltransferase</fullName>
        <shortName evidence="10">IPP transferase</shortName>
        <shortName evidence="10">IPPT</shortName>
        <shortName evidence="10">IPTase</shortName>
    </alternativeName>
</protein>
<dbReference type="RefSeq" id="WP_058462881.1">
    <property type="nucleotide sequence ID" value="NZ_CAAAHS010000006.1"/>
</dbReference>
<sequence length="311" mass="35637">MSNQIVCLMGPTASGKTDLACELVRRFPFEIVSVDSALIYKEMNIGTAKPNSELLEKAPHHLIDFLNPDQSYSAANFCEDAIAVCKKILSSNKIPLLVGGTMMYFNALQQGLSNLPEANEEIRNALLKEAQQHGWEFLWNQLKQVDPMSANKIHPNDTQRIQRALEVYKITGQPLSHLLGKETKLPYRYINILLIPEDRAWLHKRIALRLDEMLAQGFIKEVEDLHKKWQLNSHYPSMRTVGYRQAISYLEGEGDFAEFREKAIVATRQLAKRQITWLRHWNEGTVLHPENKNVLHELVEIAQQIVDNSSQ</sequence>
<dbReference type="InterPro" id="IPR027417">
    <property type="entry name" value="P-loop_NTPase"/>
</dbReference>
<evidence type="ECO:0000313" key="15">
    <source>
        <dbReference type="EMBL" id="VEH85885.1"/>
    </source>
</evidence>
<evidence type="ECO:0000256" key="3">
    <source>
        <dbReference type="ARBA" id="ARBA00005842"/>
    </source>
</evidence>
<dbReference type="OrthoDB" id="9776390at2"/>
<dbReference type="EMBL" id="LNKA01000019">
    <property type="protein sequence ID" value="KTC64517.1"/>
    <property type="molecule type" value="Genomic_DNA"/>
</dbReference>
<keyword evidence="8 10" id="KW-0460">Magnesium</keyword>
<comment type="cofactor">
    <cofactor evidence="1 10">
        <name>Mg(2+)</name>
        <dbReference type="ChEBI" id="CHEBI:18420"/>
    </cofactor>
</comment>
<feature type="region of interest" description="Interaction with substrate tRNA" evidence="10">
    <location>
        <begin position="159"/>
        <end position="163"/>
    </location>
</feature>
<proteinExistence type="inferred from homology"/>
<dbReference type="PANTHER" id="PTHR11088:SF60">
    <property type="entry name" value="TRNA DIMETHYLALLYLTRANSFERASE"/>
    <property type="match status" value="1"/>
</dbReference>
<feature type="region of interest" description="Interaction with substrate tRNA" evidence="10">
    <location>
        <begin position="35"/>
        <end position="38"/>
    </location>
</feature>
<evidence type="ECO:0000256" key="13">
    <source>
        <dbReference type="RuleBase" id="RU003785"/>
    </source>
</evidence>
<comment type="similarity">
    <text evidence="3 10 13">Belongs to the IPP transferase family.</text>
</comment>
<keyword evidence="4 10" id="KW-0808">Transferase</keyword>
<feature type="binding site" evidence="10">
    <location>
        <begin position="12"/>
        <end position="17"/>
    </location>
    <ligand>
        <name>substrate</name>
    </ligand>
</feature>
<dbReference type="GO" id="GO:0006400">
    <property type="term" value="P:tRNA modification"/>
    <property type="evidence" value="ECO:0007669"/>
    <property type="project" value="TreeGrafter"/>
</dbReference>
<dbReference type="STRING" id="45056.Lade_1811"/>
<dbReference type="GO" id="GO:0005524">
    <property type="term" value="F:ATP binding"/>
    <property type="evidence" value="ECO:0007669"/>
    <property type="project" value="UniProtKB-UniRule"/>
</dbReference>
<evidence type="ECO:0000256" key="8">
    <source>
        <dbReference type="ARBA" id="ARBA00022842"/>
    </source>
</evidence>
<name>A0A0W0R0E2_9GAMM</name>
<dbReference type="FunFam" id="1.10.20.140:FF:000001">
    <property type="entry name" value="tRNA dimethylallyltransferase"/>
    <property type="match status" value="1"/>
</dbReference>
<organism evidence="14 16">
    <name type="scientific">Legionella adelaidensis</name>
    <dbReference type="NCBI Taxonomy" id="45056"/>
    <lineage>
        <taxon>Bacteria</taxon>
        <taxon>Pseudomonadati</taxon>
        <taxon>Pseudomonadota</taxon>
        <taxon>Gammaproteobacteria</taxon>
        <taxon>Legionellales</taxon>
        <taxon>Legionellaceae</taxon>
        <taxon>Legionella</taxon>
    </lineage>
</organism>
<evidence type="ECO:0000256" key="9">
    <source>
        <dbReference type="ARBA" id="ARBA00049563"/>
    </source>
</evidence>
<keyword evidence="6 10" id="KW-0547">Nucleotide-binding</keyword>
<evidence type="ECO:0000313" key="16">
    <source>
        <dbReference type="Proteomes" id="UP000054859"/>
    </source>
</evidence>
<dbReference type="AlphaFoldDB" id="A0A0W0R0E2"/>
<feature type="binding site" evidence="10">
    <location>
        <begin position="10"/>
        <end position="17"/>
    </location>
    <ligand>
        <name>ATP</name>
        <dbReference type="ChEBI" id="CHEBI:30616"/>
    </ligand>
</feature>
<keyword evidence="7 10" id="KW-0067">ATP-binding</keyword>
<comment type="catalytic activity">
    <reaction evidence="9 10 11">
        <text>adenosine(37) in tRNA + dimethylallyl diphosphate = N(6)-dimethylallyladenosine(37) in tRNA + diphosphate</text>
        <dbReference type="Rhea" id="RHEA:26482"/>
        <dbReference type="Rhea" id="RHEA-COMP:10162"/>
        <dbReference type="Rhea" id="RHEA-COMP:10375"/>
        <dbReference type="ChEBI" id="CHEBI:33019"/>
        <dbReference type="ChEBI" id="CHEBI:57623"/>
        <dbReference type="ChEBI" id="CHEBI:74411"/>
        <dbReference type="ChEBI" id="CHEBI:74415"/>
        <dbReference type="EC" id="2.5.1.75"/>
    </reaction>
</comment>
<evidence type="ECO:0000256" key="6">
    <source>
        <dbReference type="ARBA" id="ARBA00022741"/>
    </source>
</evidence>
<dbReference type="KEGG" id="ladl:NCTC12735_01527"/>
<evidence type="ECO:0000256" key="4">
    <source>
        <dbReference type="ARBA" id="ARBA00022679"/>
    </source>
</evidence>
<dbReference type="Proteomes" id="UP000054859">
    <property type="component" value="Unassembled WGS sequence"/>
</dbReference>
<dbReference type="EMBL" id="LR134433">
    <property type="protein sequence ID" value="VEH85885.1"/>
    <property type="molecule type" value="Genomic_DNA"/>
</dbReference>
<dbReference type="InterPro" id="IPR018022">
    <property type="entry name" value="IPT"/>
</dbReference>
<dbReference type="SUPFAM" id="SSF52540">
    <property type="entry name" value="P-loop containing nucleoside triphosphate hydrolases"/>
    <property type="match status" value="2"/>
</dbReference>
<evidence type="ECO:0000256" key="5">
    <source>
        <dbReference type="ARBA" id="ARBA00022694"/>
    </source>
</evidence>
<evidence type="ECO:0000256" key="10">
    <source>
        <dbReference type="HAMAP-Rule" id="MF_00185"/>
    </source>
</evidence>
<evidence type="ECO:0000313" key="14">
    <source>
        <dbReference type="EMBL" id="KTC64517.1"/>
    </source>
</evidence>
<dbReference type="Gene3D" id="1.10.20.140">
    <property type="match status" value="1"/>
</dbReference>
<reference evidence="14 16" key="1">
    <citation type="submission" date="2015-11" db="EMBL/GenBank/DDBJ databases">
        <title>Identification of large and diverse effector repertoires of 38 Legionella species.</title>
        <authorList>
            <person name="Burstein D."/>
            <person name="Amaro F."/>
            <person name="Zusman T."/>
            <person name="Lifshitz Z."/>
            <person name="Cohen O."/>
            <person name="Gilbert J.A."/>
            <person name="Pupko T."/>
            <person name="Shuman H.A."/>
            <person name="Segal G."/>
        </authorList>
    </citation>
    <scope>NUCLEOTIDE SEQUENCE [LARGE SCALE GENOMIC DNA]</scope>
    <source>
        <strain evidence="14 16">1762-AUS-E</strain>
    </source>
</reference>